<feature type="domain" description="Serine/threonine specific protein phosphatases" evidence="2">
    <location>
        <begin position="154"/>
        <end position="159"/>
    </location>
</feature>
<name>A0A0N4Z9F8_PARTI</name>
<dbReference type="Pfam" id="PF00149">
    <property type="entry name" value="Metallophos"/>
    <property type="match status" value="1"/>
</dbReference>
<dbReference type="Proteomes" id="UP000038045">
    <property type="component" value="Unplaced"/>
</dbReference>
<dbReference type="PROSITE" id="PS00125">
    <property type="entry name" value="SER_THR_PHOSPHATASE"/>
    <property type="match status" value="1"/>
</dbReference>
<dbReference type="InterPro" id="IPR029052">
    <property type="entry name" value="Metallo-depent_PP-like"/>
</dbReference>
<dbReference type="GO" id="GO:0005634">
    <property type="term" value="C:nucleus"/>
    <property type="evidence" value="ECO:0007669"/>
    <property type="project" value="TreeGrafter"/>
</dbReference>
<dbReference type="AlphaFoldDB" id="A0A0N4Z9F8"/>
<evidence type="ECO:0000256" key="1">
    <source>
        <dbReference type="RuleBase" id="RU004273"/>
    </source>
</evidence>
<dbReference type="InterPro" id="IPR050341">
    <property type="entry name" value="PP1_catalytic_subunit"/>
</dbReference>
<dbReference type="STRING" id="131310.A0A0N4Z9F8"/>
<dbReference type="SUPFAM" id="SSF56300">
    <property type="entry name" value="Metallo-dependent phosphatases"/>
    <property type="match status" value="1"/>
</dbReference>
<evidence type="ECO:0000313" key="3">
    <source>
        <dbReference type="Proteomes" id="UP000038045"/>
    </source>
</evidence>
<comment type="similarity">
    <text evidence="1">Belongs to the PPP phosphatase family.</text>
</comment>
<proteinExistence type="inferred from homology"/>
<dbReference type="PANTHER" id="PTHR11668:SF477">
    <property type="entry name" value="SERINE_THREONINE-PROTEIN PHOSPHATASE"/>
    <property type="match status" value="1"/>
</dbReference>
<keyword evidence="1" id="KW-0378">Hydrolase</keyword>
<dbReference type="GO" id="GO:0005737">
    <property type="term" value="C:cytoplasm"/>
    <property type="evidence" value="ECO:0007669"/>
    <property type="project" value="TreeGrafter"/>
</dbReference>
<dbReference type="InterPro" id="IPR004843">
    <property type="entry name" value="Calcineurin-like_PHP"/>
</dbReference>
<protein>
    <recommendedName>
        <fullName evidence="1">Serine/threonine-protein phosphatase</fullName>
        <ecNumber evidence="1">3.1.3.16</ecNumber>
    </recommendedName>
</protein>
<reference evidence="4" key="1">
    <citation type="submission" date="2017-02" db="UniProtKB">
        <authorList>
            <consortium name="WormBaseParasite"/>
        </authorList>
    </citation>
    <scope>IDENTIFICATION</scope>
</reference>
<evidence type="ECO:0000259" key="2">
    <source>
        <dbReference type="PROSITE" id="PS00125"/>
    </source>
</evidence>
<dbReference type="EC" id="3.1.3.16" evidence="1"/>
<organism evidence="3 4">
    <name type="scientific">Parastrongyloides trichosuri</name>
    <name type="common">Possum-specific nematode worm</name>
    <dbReference type="NCBI Taxonomy" id="131310"/>
    <lineage>
        <taxon>Eukaryota</taxon>
        <taxon>Metazoa</taxon>
        <taxon>Ecdysozoa</taxon>
        <taxon>Nematoda</taxon>
        <taxon>Chromadorea</taxon>
        <taxon>Rhabditida</taxon>
        <taxon>Tylenchina</taxon>
        <taxon>Panagrolaimomorpha</taxon>
        <taxon>Strongyloidoidea</taxon>
        <taxon>Strongyloididae</taxon>
        <taxon>Parastrongyloides</taxon>
    </lineage>
</organism>
<dbReference type="SMART" id="SM00156">
    <property type="entry name" value="PP2Ac"/>
    <property type="match status" value="1"/>
</dbReference>
<dbReference type="GO" id="GO:0004722">
    <property type="term" value="F:protein serine/threonine phosphatase activity"/>
    <property type="evidence" value="ECO:0007669"/>
    <property type="project" value="UniProtKB-EC"/>
</dbReference>
<keyword evidence="3" id="KW-1185">Reference proteome</keyword>
<comment type="catalytic activity">
    <reaction evidence="1">
        <text>O-phospho-L-threonyl-[protein] + H2O = L-threonyl-[protein] + phosphate</text>
        <dbReference type="Rhea" id="RHEA:47004"/>
        <dbReference type="Rhea" id="RHEA-COMP:11060"/>
        <dbReference type="Rhea" id="RHEA-COMP:11605"/>
        <dbReference type="ChEBI" id="CHEBI:15377"/>
        <dbReference type="ChEBI" id="CHEBI:30013"/>
        <dbReference type="ChEBI" id="CHEBI:43474"/>
        <dbReference type="ChEBI" id="CHEBI:61977"/>
        <dbReference type="EC" id="3.1.3.16"/>
    </reaction>
</comment>
<sequence>MDPKEHVIDDSKNPINTPSIITMYNEEDFFTRRESPNDIKNRISGYAKRLIDDWCPALATSLFSERELLEIVYRAREVFWMQPPLLKVTAKVTVVGDIHGQFEDLLAIFHYNGYPPSTKYIFLGDYVDRGPFQLEVIVLLFSLKILYPDELILLRGNHESRLVNMQYGFYTECKHRYSIHLFEVFQTAFANMPFCALIEGIVLCMHGGISEELKDLSQFKNVVRPCDIPDIGMLADLTWADPTEKIDKYDVSPRGASRIFGKKALDEFLSSNGIQMVVRAHQVVEEGFEFFGDNKLVTVFSAPHYACQSSNKSAIMKFSDDLKYTFVVFQPKDGTAYDIL</sequence>
<dbReference type="PRINTS" id="PR00114">
    <property type="entry name" value="STPHPHTASE"/>
</dbReference>
<dbReference type="PANTHER" id="PTHR11668">
    <property type="entry name" value="SERINE/THREONINE PROTEIN PHOSPHATASE"/>
    <property type="match status" value="1"/>
</dbReference>
<dbReference type="InterPro" id="IPR006186">
    <property type="entry name" value="Ser/Thr-sp_prot-phosphatase"/>
</dbReference>
<evidence type="ECO:0000313" key="4">
    <source>
        <dbReference type="WBParaSite" id="PTRK_0000394700.1"/>
    </source>
</evidence>
<dbReference type="WBParaSite" id="PTRK_0000394700.1">
    <property type="protein sequence ID" value="PTRK_0000394700.1"/>
    <property type="gene ID" value="PTRK_0000394700"/>
</dbReference>
<accession>A0A0N4Z9F8</accession>
<dbReference type="Gene3D" id="3.60.21.10">
    <property type="match status" value="1"/>
</dbReference>